<proteinExistence type="predicted"/>
<dbReference type="InterPro" id="IPR033877">
    <property type="entry name" value="Frm2/Hbn1"/>
</dbReference>
<dbReference type="EMBL" id="JAUSZT010000002">
    <property type="protein sequence ID" value="MDQ0996276.1"/>
    <property type="molecule type" value="Genomic_DNA"/>
</dbReference>
<gene>
    <name evidence="2" type="ORF">QFZ34_001453</name>
</gene>
<sequence>MARHHGRLWERQVDPPLASSAVAASPLRIVLTLQGRVDVVRISATTGFALVAYCTDDPGLMLDTTENQEIKLDLSTENSASRSMMVQLLAKRRTQYSLGKNIALPDEDVDALIREAVRLSPSAFNSQSSRVVILHRDENQILWDIVKSELSHIVEGEAKKHSFRKIDSFAAGAGAVLFFEDRNVVRILQDQWPLYADHFPDWSEQASGMAQLSVWMSLAGVGIGASLQHYNPLIDAKIKRHWDIPETWRLRAQMPFGSNKAPFPAKTIISDDDRFRSFFR</sequence>
<name>A0ABU0S6Y6_9HYPH</name>
<dbReference type="InterPro" id="IPR029479">
    <property type="entry name" value="Nitroreductase"/>
</dbReference>
<dbReference type="Pfam" id="PF00881">
    <property type="entry name" value="Nitroreductase"/>
    <property type="match status" value="1"/>
</dbReference>
<evidence type="ECO:0000313" key="3">
    <source>
        <dbReference type="Proteomes" id="UP001237780"/>
    </source>
</evidence>
<accession>A0ABU0S6Y6</accession>
<dbReference type="PANTHER" id="PTHR43035:SF1">
    <property type="entry name" value="FATTY ACID REPRESSION MUTANT PROTEIN 2-RELATED"/>
    <property type="match status" value="1"/>
</dbReference>
<feature type="domain" description="Nitroreductase" evidence="1">
    <location>
        <begin position="90"/>
        <end position="257"/>
    </location>
</feature>
<dbReference type="CDD" id="cd02140">
    <property type="entry name" value="Frm2-like"/>
    <property type="match status" value="1"/>
</dbReference>
<comment type="caution">
    <text evidence="2">The sequence shown here is derived from an EMBL/GenBank/DDBJ whole genome shotgun (WGS) entry which is preliminary data.</text>
</comment>
<reference evidence="2 3" key="1">
    <citation type="submission" date="2023-07" db="EMBL/GenBank/DDBJ databases">
        <title>Comparative genomics of wheat-associated soil bacteria to identify genetic determinants of phenazine resistance.</title>
        <authorList>
            <person name="Mouncey N."/>
        </authorList>
    </citation>
    <scope>NUCLEOTIDE SEQUENCE [LARGE SCALE GENOMIC DNA]</scope>
    <source>
        <strain evidence="2 3">W4I11</strain>
    </source>
</reference>
<organism evidence="2 3">
    <name type="scientific">Phyllobacterium ifriqiyense</name>
    <dbReference type="NCBI Taxonomy" id="314238"/>
    <lineage>
        <taxon>Bacteria</taxon>
        <taxon>Pseudomonadati</taxon>
        <taxon>Pseudomonadota</taxon>
        <taxon>Alphaproteobacteria</taxon>
        <taxon>Hyphomicrobiales</taxon>
        <taxon>Phyllobacteriaceae</taxon>
        <taxon>Phyllobacterium</taxon>
    </lineage>
</organism>
<dbReference type="SUPFAM" id="SSF55469">
    <property type="entry name" value="FMN-dependent nitroreductase-like"/>
    <property type="match status" value="1"/>
</dbReference>
<dbReference type="PANTHER" id="PTHR43035">
    <property type="entry name" value="FATTY ACID REPRESSION MUTANT PROTEIN 2-RELATED"/>
    <property type="match status" value="1"/>
</dbReference>
<dbReference type="Proteomes" id="UP001237780">
    <property type="component" value="Unassembled WGS sequence"/>
</dbReference>
<evidence type="ECO:0000259" key="1">
    <source>
        <dbReference type="Pfam" id="PF00881"/>
    </source>
</evidence>
<dbReference type="Gene3D" id="3.40.109.10">
    <property type="entry name" value="NADH Oxidase"/>
    <property type="match status" value="1"/>
</dbReference>
<evidence type="ECO:0000313" key="2">
    <source>
        <dbReference type="EMBL" id="MDQ0996276.1"/>
    </source>
</evidence>
<protein>
    <submittedName>
        <fullName evidence="2">Oxidoreductase (Fatty acid repression mutant protein)</fullName>
    </submittedName>
</protein>
<keyword evidence="3" id="KW-1185">Reference proteome</keyword>
<dbReference type="InterPro" id="IPR000415">
    <property type="entry name" value="Nitroreductase-like"/>
</dbReference>